<dbReference type="GO" id="GO:0030060">
    <property type="term" value="F:L-malate dehydrogenase (NAD+) activity"/>
    <property type="evidence" value="ECO:0007669"/>
    <property type="project" value="UniProtKB-EC"/>
</dbReference>
<dbReference type="FunFam" id="3.40.50.720:FF:000268">
    <property type="entry name" value="Malate dehydrogenase"/>
    <property type="match status" value="1"/>
</dbReference>
<evidence type="ECO:0000313" key="14">
    <source>
        <dbReference type="EMBL" id="ACH95296.1"/>
    </source>
</evidence>
<dbReference type="CDD" id="cd01337">
    <property type="entry name" value="MDH_glyoxysomal_mitochondrial"/>
    <property type="match status" value="1"/>
</dbReference>
<reference evidence="14" key="1">
    <citation type="submission" date="2008-09" db="EMBL/GenBank/DDBJ databases">
        <authorList>
            <person name="Carlson J."/>
            <person name="Booth B."/>
            <person name="Frise E."/>
            <person name="Park S."/>
            <person name="Wan K."/>
            <person name="Yu C."/>
            <person name="Celniker S."/>
        </authorList>
    </citation>
    <scope>NUCLEOTIDE SEQUENCE</scope>
</reference>
<proteinExistence type="evidence at transcript level"/>
<dbReference type="Bgee" id="FBgn0036327">
    <property type="expression patterns" value="Expressed in early elongation stage spermatid (Drosophila) in testis and 20 other cell types or tissues"/>
</dbReference>
<feature type="binding site" evidence="8">
    <location>
        <position position="183"/>
    </location>
    <ligand>
        <name>substrate</name>
    </ligand>
</feature>
<feature type="binding site" evidence="9">
    <location>
        <position position="64"/>
    </location>
    <ligand>
        <name>NAD(+)</name>
        <dbReference type="ChEBI" id="CHEBI:57540"/>
    </ligand>
</feature>
<evidence type="ECO:0000256" key="9">
    <source>
        <dbReference type="PIRSR" id="PIRSR000102-3"/>
    </source>
</evidence>
<keyword evidence="5 9" id="KW-0520">NAD</keyword>
<dbReference type="PANTHER" id="PTHR11540:SF16">
    <property type="entry name" value="MALATE DEHYDROGENASE, MITOCHONDRIAL"/>
    <property type="match status" value="1"/>
</dbReference>
<evidence type="ECO:0000256" key="5">
    <source>
        <dbReference type="ARBA" id="ARBA00023027"/>
    </source>
</evidence>
<evidence type="ECO:0000259" key="13">
    <source>
        <dbReference type="Pfam" id="PF02866"/>
    </source>
</evidence>
<feature type="non-terminal residue" evidence="14">
    <location>
        <position position="1"/>
    </location>
</feature>
<dbReference type="InterPro" id="IPR010097">
    <property type="entry name" value="Malate_DH_type1"/>
</dbReference>
<feature type="binding site" evidence="9">
    <location>
        <position position="258"/>
    </location>
    <ligand>
        <name>NAD(+)</name>
        <dbReference type="ChEBI" id="CHEBI:57540"/>
    </ligand>
</feature>
<dbReference type="Pfam" id="PF00056">
    <property type="entry name" value="Ldh_1_N"/>
    <property type="match status" value="1"/>
</dbReference>
<dbReference type="GO" id="GO:0006099">
    <property type="term" value="P:tricarboxylic acid cycle"/>
    <property type="evidence" value="ECO:0007669"/>
    <property type="project" value="UniProtKB-KW"/>
</dbReference>
<evidence type="ECO:0000256" key="11">
    <source>
        <dbReference type="RuleBase" id="RU003405"/>
    </source>
</evidence>
<evidence type="ECO:0000256" key="6">
    <source>
        <dbReference type="ARBA" id="ARBA00048313"/>
    </source>
</evidence>
<feature type="domain" description="Lactate/malate dehydrogenase N-terminal" evidence="12">
    <location>
        <begin position="33"/>
        <end position="175"/>
    </location>
</feature>
<dbReference type="InterPro" id="IPR001557">
    <property type="entry name" value="L-lactate/malate_DH"/>
</dbReference>
<dbReference type="Pfam" id="PF02866">
    <property type="entry name" value="Ldh_1_C"/>
    <property type="match status" value="1"/>
</dbReference>
<comment type="similarity">
    <text evidence="1">Belongs to the LDH/MDH superfamily. MDH type 1 family.</text>
</comment>
<evidence type="ECO:0000259" key="12">
    <source>
        <dbReference type="Pfam" id="PF00056"/>
    </source>
</evidence>
<dbReference type="InterPro" id="IPR015955">
    <property type="entry name" value="Lactate_DH/Glyco_Ohase_4_C"/>
</dbReference>
<feature type="binding site" evidence="9">
    <location>
        <position position="124"/>
    </location>
    <ligand>
        <name>NAD(+)</name>
        <dbReference type="ChEBI" id="CHEBI:57540"/>
    </ligand>
</feature>
<organism evidence="14">
    <name type="scientific">Drosophila melanogaster</name>
    <name type="common">Fruit fly</name>
    <dbReference type="NCBI Taxonomy" id="7227"/>
    <lineage>
        <taxon>Eukaryota</taxon>
        <taxon>Metazoa</taxon>
        <taxon>Ecdysozoa</taxon>
        <taxon>Arthropoda</taxon>
        <taxon>Hexapoda</taxon>
        <taxon>Insecta</taxon>
        <taxon>Pterygota</taxon>
        <taxon>Neoptera</taxon>
        <taxon>Endopterygota</taxon>
        <taxon>Diptera</taxon>
        <taxon>Brachycera</taxon>
        <taxon>Muscomorpha</taxon>
        <taxon>Ephydroidea</taxon>
        <taxon>Drosophilidae</taxon>
        <taxon>Drosophila</taxon>
        <taxon>Sophophora</taxon>
    </lineage>
</organism>
<dbReference type="Gene3D" id="3.90.110.10">
    <property type="entry name" value="Lactate dehydrogenase/glycoside hydrolase, family 4, C-terminal"/>
    <property type="match status" value="1"/>
</dbReference>
<dbReference type="GO" id="GO:0006108">
    <property type="term" value="P:malate metabolic process"/>
    <property type="evidence" value="ECO:0007669"/>
    <property type="project" value="InterPro"/>
</dbReference>
<dbReference type="SUPFAM" id="SSF56327">
    <property type="entry name" value="LDH C-terminal domain-like"/>
    <property type="match status" value="1"/>
</dbReference>
<dbReference type="SUPFAM" id="SSF51735">
    <property type="entry name" value="NAD(P)-binding Rossmann-fold domains"/>
    <property type="match status" value="1"/>
</dbReference>
<accession>B5RJP8</accession>
<name>B5RJP8_DROME</name>
<sequence length="358" mass="37866">NIIHYILSKMLLLTSLKSLAKPATWGVVVRTLKVAVVGAGGGIGQPLSLLLRRCPGIDELALHDLSEMKGIATDLSHISQTGKVIGFTGEKELESAVSGADVVVVAAGMPRLPGMQRDHLMAANGNVAVKVATAISNASPRAHLAFITNPVNMIVPAAAEVLMAHGTFDSRRLFGITTLDVVRSKKFIGDSMNISPDDVNIPVIGGHAGITILPLISQCQPIYRCDLQEIQNLTHRIQEAGTEVVNAKAGKGSATLSMAYAGATFVNSLLRGIAGQDGLIECAFVASKLTDAPFFASPLELGKDGIKRYIPLPQMSDYEKEALEKLLPILRQNADEGVNFAKMILSGQSHSPIPAALP</sequence>
<evidence type="ECO:0000256" key="10">
    <source>
        <dbReference type="RuleBase" id="RU003369"/>
    </source>
</evidence>
<keyword evidence="4 10" id="KW-0560">Oxidoreductase</keyword>
<gene>
    <name evidence="14" type="primary">CG10748-RA</name>
</gene>
<evidence type="ECO:0000256" key="3">
    <source>
        <dbReference type="ARBA" id="ARBA00022532"/>
    </source>
</evidence>
<evidence type="ECO:0000256" key="4">
    <source>
        <dbReference type="ARBA" id="ARBA00023002"/>
    </source>
</evidence>
<comment type="subunit">
    <text evidence="2">Homodimer.</text>
</comment>
<feature type="binding site" evidence="9">
    <location>
        <begin position="147"/>
        <end position="149"/>
    </location>
    <ligand>
        <name>NAD(+)</name>
        <dbReference type="ChEBI" id="CHEBI:57540"/>
    </ligand>
</feature>
<dbReference type="PROSITE" id="PS00068">
    <property type="entry name" value="MDH"/>
    <property type="match status" value="1"/>
</dbReference>
<dbReference type="PANTHER" id="PTHR11540">
    <property type="entry name" value="MALATE AND LACTATE DEHYDROGENASE"/>
    <property type="match status" value="1"/>
</dbReference>
<dbReference type="PIRSF" id="PIRSF000102">
    <property type="entry name" value="Lac_mal_DH"/>
    <property type="match status" value="1"/>
</dbReference>
<keyword evidence="3 11" id="KW-0816">Tricarboxylic acid cycle</keyword>
<dbReference type="InterPro" id="IPR001236">
    <property type="entry name" value="Lactate/malate_DH_N"/>
</dbReference>
<dbReference type="Gene3D" id="3.40.50.720">
    <property type="entry name" value="NAD(P)-binding Rossmann-like Domain"/>
    <property type="match status" value="1"/>
</dbReference>
<feature type="domain" description="Lactate/malate dehydrogenase C-terminal" evidence="13">
    <location>
        <begin position="177"/>
        <end position="340"/>
    </location>
</feature>
<dbReference type="ExpressionAtlas" id="B5RJP8">
    <property type="expression patterns" value="baseline and differential"/>
</dbReference>
<protein>
    <recommendedName>
        <fullName evidence="11">Malate dehydrogenase</fullName>
        <ecNumber evidence="11">1.1.1.37</ecNumber>
    </recommendedName>
</protein>
<comment type="catalytic activity">
    <reaction evidence="6 11">
        <text>(S)-malate + NAD(+) = oxaloacetate + NADH + H(+)</text>
        <dbReference type="Rhea" id="RHEA:21432"/>
        <dbReference type="ChEBI" id="CHEBI:15378"/>
        <dbReference type="ChEBI" id="CHEBI:15589"/>
        <dbReference type="ChEBI" id="CHEBI:16452"/>
        <dbReference type="ChEBI" id="CHEBI:57540"/>
        <dbReference type="ChEBI" id="CHEBI:57945"/>
        <dbReference type="EC" id="1.1.1.37"/>
    </reaction>
</comment>
<dbReference type="AlphaFoldDB" id="B5RJP8"/>
<dbReference type="VEuPathDB" id="VectorBase:FBgn0036327"/>
<dbReference type="HOGENOM" id="CLU_047181_1_0_1"/>
<dbReference type="NCBIfam" id="TIGR01772">
    <property type="entry name" value="MDH_euk_gproteo"/>
    <property type="match status" value="1"/>
</dbReference>
<dbReference type="InterPro" id="IPR036291">
    <property type="entry name" value="NAD(P)-bd_dom_sf"/>
</dbReference>
<feature type="binding site" evidence="8">
    <location>
        <position position="117"/>
    </location>
    <ligand>
        <name>substrate</name>
    </ligand>
</feature>
<dbReference type="InterPro" id="IPR022383">
    <property type="entry name" value="Lactate/malate_DH_C"/>
</dbReference>
<evidence type="ECO:0000256" key="8">
    <source>
        <dbReference type="PIRSR" id="PIRSR000102-2"/>
    </source>
</evidence>
<dbReference type="InterPro" id="IPR001252">
    <property type="entry name" value="Malate_DH_AS"/>
</dbReference>
<evidence type="ECO:0000256" key="2">
    <source>
        <dbReference type="ARBA" id="ARBA00011738"/>
    </source>
</evidence>
<evidence type="ECO:0000256" key="1">
    <source>
        <dbReference type="ARBA" id="ARBA00008824"/>
    </source>
</evidence>
<feature type="binding site" evidence="8">
    <location>
        <position position="149"/>
    </location>
    <ligand>
        <name>substrate</name>
    </ligand>
</feature>
<dbReference type="EC" id="1.1.1.37" evidence="11"/>
<dbReference type="OrthoDB" id="4069699at2759"/>
<dbReference type="FunFam" id="3.90.110.10:FF:000001">
    <property type="entry name" value="Malate dehydrogenase"/>
    <property type="match status" value="1"/>
</dbReference>
<dbReference type="EMBL" id="BT044522">
    <property type="protein sequence ID" value="ACH95296.1"/>
    <property type="molecule type" value="mRNA"/>
</dbReference>
<feature type="binding site" evidence="8">
    <location>
        <position position="111"/>
    </location>
    <ligand>
        <name>substrate</name>
    </ligand>
</feature>
<feature type="binding site" evidence="9">
    <location>
        <begin position="38"/>
        <end position="44"/>
    </location>
    <ligand>
        <name>NAD(+)</name>
        <dbReference type="ChEBI" id="CHEBI:57540"/>
    </ligand>
</feature>
<feature type="active site" description="Proton acceptor" evidence="7">
    <location>
        <position position="207"/>
    </location>
</feature>
<evidence type="ECO:0000256" key="7">
    <source>
        <dbReference type="PIRSR" id="PIRSR000102-1"/>
    </source>
</evidence>